<dbReference type="InterPro" id="IPR036852">
    <property type="entry name" value="Peptidase_S8/S53_dom_sf"/>
</dbReference>
<evidence type="ECO:0000256" key="1">
    <source>
        <dbReference type="ARBA" id="ARBA00011073"/>
    </source>
</evidence>
<dbReference type="PROSITE" id="PS51892">
    <property type="entry name" value="SUBTILASE"/>
    <property type="match status" value="1"/>
</dbReference>
<feature type="active site" description="Charge relay system" evidence="5">
    <location>
        <position position="87"/>
    </location>
</feature>
<evidence type="ECO:0000259" key="6">
    <source>
        <dbReference type="Pfam" id="PF00082"/>
    </source>
</evidence>
<evidence type="ECO:0000256" key="4">
    <source>
        <dbReference type="ARBA" id="ARBA00022825"/>
    </source>
</evidence>
<name>A0ABS2NS96_9FIRM</name>
<keyword evidence="8" id="KW-1185">Reference proteome</keyword>
<dbReference type="PANTHER" id="PTHR43806">
    <property type="entry name" value="PEPTIDASE S8"/>
    <property type="match status" value="1"/>
</dbReference>
<dbReference type="RefSeq" id="WP_204402663.1">
    <property type="nucleotide sequence ID" value="NZ_JAFBEE010000012.1"/>
</dbReference>
<dbReference type="GO" id="GO:0006508">
    <property type="term" value="P:proteolysis"/>
    <property type="evidence" value="ECO:0007669"/>
    <property type="project" value="UniProtKB-KW"/>
</dbReference>
<dbReference type="GO" id="GO:0008233">
    <property type="term" value="F:peptidase activity"/>
    <property type="evidence" value="ECO:0007669"/>
    <property type="project" value="UniProtKB-KW"/>
</dbReference>
<dbReference type="InterPro" id="IPR000209">
    <property type="entry name" value="Peptidase_S8/S53_dom"/>
</dbReference>
<gene>
    <name evidence="7" type="ORF">JOC73_002014</name>
</gene>
<evidence type="ECO:0000256" key="5">
    <source>
        <dbReference type="PROSITE-ProRule" id="PRU01240"/>
    </source>
</evidence>
<dbReference type="InterPro" id="IPR050131">
    <property type="entry name" value="Peptidase_S8_subtilisin-like"/>
</dbReference>
<sequence length="294" mass="32215">MKKHYILIIMGILAVGLTYIASTNVRKTETLFDIINARPVDVKNSRSKTIVSIIDSGVDIYNYNDRLLIKGRNIINTEEPPIDKLGHGTIITDIIFDVVNEVMIHNEHIKVLPVKVFDDYGNTKDKFIPEGIKWAVDNGANIINLSIAMKSVNNDIVEAIEYASQKDVLIVASVGNDGTQIEGTLLNNLPVIWVGSINKNRLKSNFSSFGEHLILVALGEDIETSKGITTGTSYSVAQVTAAAAILKSIDNTLTPMEIKNILQSSAKDLGAKGVDKYYGYGLLDIKNAIKNLEN</sequence>
<evidence type="ECO:0000313" key="8">
    <source>
        <dbReference type="Proteomes" id="UP001314796"/>
    </source>
</evidence>
<dbReference type="PANTHER" id="PTHR43806:SF11">
    <property type="entry name" value="CEREVISIN-RELATED"/>
    <property type="match status" value="1"/>
</dbReference>
<comment type="caution">
    <text evidence="7">The sequence shown here is derived from an EMBL/GenBank/DDBJ whole genome shotgun (WGS) entry which is preliminary data.</text>
</comment>
<reference evidence="7 8" key="1">
    <citation type="submission" date="2021-01" db="EMBL/GenBank/DDBJ databases">
        <title>Genomic Encyclopedia of Type Strains, Phase IV (KMG-IV): sequencing the most valuable type-strain genomes for metagenomic binning, comparative biology and taxonomic classification.</title>
        <authorList>
            <person name="Goeker M."/>
        </authorList>
    </citation>
    <scope>NUCLEOTIDE SEQUENCE [LARGE SCALE GENOMIC DNA]</scope>
    <source>
        <strain evidence="7 8">DSM 25890</strain>
    </source>
</reference>
<evidence type="ECO:0000256" key="3">
    <source>
        <dbReference type="ARBA" id="ARBA00022801"/>
    </source>
</evidence>
<feature type="domain" description="Peptidase S8/S53" evidence="6">
    <location>
        <begin position="47"/>
        <end position="281"/>
    </location>
</feature>
<keyword evidence="4 5" id="KW-0720">Serine protease</keyword>
<evidence type="ECO:0000313" key="7">
    <source>
        <dbReference type="EMBL" id="MBM7615444.1"/>
    </source>
</evidence>
<organism evidence="7 8">
    <name type="scientific">Alkaliphilus hydrothermalis</name>
    <dbReference type="NCBI Taxonomy" id="1482730"/>
    <lineage>
        <taxon>Bacteria</taxon>
        <taxon>Bacillati</taxon>
        <taxon>Bacillota</taxon>
        <taxon>Clostridia</taxon>
        <taxon>Peptostreptococcales</taxon>
        <taxon>Natronincolaceae</taxon>
        <taxon>Alkaliphilus</taxon>
    </lineage>
</organism>
<dbReference type="Gene3D" id="3.40.50.200">
    <property type="entry name" value="Peptidase S8/S53 domain"/>
    <property type="match status" value="1"/>
</dbReference>
<feature type="active site" description="Charge relay system" evidence="5">
    <location>
        <position position="55"/>
    </location>
</feature>
<keyword evidence="2 5" id="KW-0645">Protease</keyword>
<dbReference type="SUPFAM" id="SSF52743">
    <property type="entry name" value="Subtilisin-like"/>
    <property type="match status" value="1"/>
</dbReference>
<dbReference type="Proteomes" id="UP001314796">
    <property type="component" value="Unassembled WGS sequence"/>
</dbReference>
<dbReference type="Pfam" id="PF00082">
    <property type="entry name" value="Peptidase_S8"/>
    <property type="match status" value="1"/>
</dbReference>
<keyword evidence="3 5" id="KW-0378">Hydrolase</keyword>
<feature type="active site" description="Charge relay system" evidence="5">
    <location>
        <position position="233"/>
    </location>
</feature>
<dbReference type="EMBL" id="JAFBEE010000012">
    <property type="protein sequence ID" value="MBM7615444.1"/>
    <property type="molecule type" value="Genomic_DNA"/>
</dbReference>
<accession>A0ABS2NS96</accession>
<proteinExistence type="inferred from homology"/>
<protein>
    <submittedName>
        <fullName evidence="7">Subtilisin family serine protease</fullName>
    </submittedName>
</protein>
<comment type="similarity">
    <text evidence="1 5">Belongs to the peptidase S8 family.</text>
</comment>
<evidence type="ECO:0000256" key="2">
    <source>
        <dbReference type="ARBA" id="ARBA00022670"/>
    </source>
</evidence>